<dbReference type="Pfam" id="PF00106">
    <property type="entry name" value="adh_short"/>
    <property type="match status" value="1"/>
</dbReference>
<accession>A0ABP9SFN0</accession>
<sequence length="257" mass="27303">MNVENKVVVITGGAGGLGMAMAERLGRQGARIALLDINAEALEQAVARLHRLDIEAVAHALDITREAQVEQVFATLAEQLGGIDVLVNNAGLLRDGMLIKVKEGQLLDKMSLGQFQSVLDVNLTGTFLCGREAAVVMAKQFASEQRKGLIINISSVARAGNMGQTNYAASKAGVVAMTVSWAKELARHGVRTAAIAPGVIATEMTQGMKPEAMARLVQQIPAGRVGEPDEVALSVQQIIENDYFCGRVMELDGGIRL</sequence>
<protein>
    <submittedName>
        <fullName evidence="5">SDR family oxidoreductase</fullName>
    </submittedName>
</protein>
<dbReference type="SMART" id="SM00822">
    <property type="entry name" value="PKS_KR"/>
    <property type="match status" value="1"/>
</dbReference>
<dbReference type="PRINTS" id="PR00081">
    <property type="entry name" value="GDHRDH"/>
</dbReference>
<comment type="similarity">
    <text evidence="1 3">Belongs to the short-chain dehydrogenases/reductases (SDR) family.</text>
</comment>
<comment type="caution">
    <text evidence="5">The sequence shown here is derived from an EMBL/GenBank/DDBJ whole genome shotgun (WGS) entry which is preliminary data.</text>
</comment>
<evidence type="ECO:0000256" key="2">
    <source>
        <dbReference type="ARBA" id="ARBA00023002"/>
    </source>
</evidence>
<dbReference type="PROSITE" id="PS00061">
    <property type="entry name" value="ADH_SHORT"/>
    <property type="match status" value="1"/>
</dbReference>
<dbReference type="PANTHER" id="PTHR43658">
    <property type="entry name" value="SHORT-CHAIN DEHYDROGENASE/REDUCTASE"/>
    <property type="match status" value="1"/>
</dbReference>
<organism evidence="5 6">
    <name type="scientific">Ferrimonas gelatinilytica</name>
    <dbReference type="NCBI Taxonomy" id="1255257"/>
    <lineage>
        <taxon>Bacteria</taxon>
        <taxon>Pseudomonadati</taxon>
        <taxon>Pseudomonadota</taxon>
        <taxon>Gammaproteobacteria</taxon>
        <taxon>Alteromonadales</taxon>
        <taxon>Ferrimonadaceae</taxon>
        <taxon>Ferrimonas</taxon>
    </lineage>
</organism>
<dbReference type="SUPFAM" id="SSF51735">
    <property type="entry name" value="NAD(P)-binding Rossmann-fold domains"/>
    <property type="match status" value="1"/>
</dbReference>
<dbReference type="NCBIfam" id="NF006072">
    <property type="entry name" value="PRK08217.1"/>
    <property type="match status" value="1"/>
</dbReference>
<dbReference type="Gene3D" id="3.40.50.720">
    <property type="entry name" value="NAD(P)-binding Rossmann-like Domain"/>
    <property type="match status" value="1"/>
</dbReference>
<reference evidence="6" key="1">
    <citation type="journal article" date="2019" name="Int. J. Syst. Evol. Microbiol.">
        <title>The Global Catalogue of Microorganisms (GCM) 10K type strain sequencing project: providing services to taxonomists for standard genome sequencing and annotation.</title>
        <authorList>
            <consortium name="The Broad Institute Genomics Platform"/>
            <consortium name="The Broad Institute Genome Sequencing Center for Infectious Disease"/>
            <person name="Wu L."/>
            <person name="Ma J."/>
        </authorList>
    </citation>
    <scope>NUCLEOTIDE SEQUENCE [LARGE SCALE GENOMIC DNA]</scope>
    <source>
        <strain evidence="6">JCM 18720</strain>
    </source>
</reference>
<evidence type="ECO:0000256" key="3">
    <source>
        <dbReference type="RuleBase" id="RU000363"/>
    </source>
</evidence>
<dbReference type="PANTHER" id="PTHR43658:SF8">
    <property type="entry name" value="17-BETA-HYDROXYSTEROID DEHYDROGENASE 14-RELATED"/>
    <property type="match status" value="1"/>
</dbReference>
<evidence type="ECO:0000313" key="5">
    <source>
        <dbReference type="EMBL" id="GAA5194209.1"/>
    </source>
</evidence>
<name>A0ABP9SFN0_9GAMM</name>
<dbReference type="InterPro" id="IPR020904">
    <property type="entry name" value="Sc_DH/Rdtase_CS"/>
</dbReference>
<gene>
    <name evidence="5" type="ORF">GCM10025772_26740</name>
</gene>
<keyword evidence="2" id="KW-0560">Oxidoreductase</keyword>
<dbReference type="Proteomes" id="UP001501600">
    <property type="component" value="Unassembled WGS sequence"/>
</dbReference>
<feature type="domain" description="Ketoreductase" evidence="4">
    <location>
        <begin position="6"/>
        <end position="203"/>
    </location>
</feature>
<evidence type="ECO:0000256" key="1">
    <source>
        <dbReference type="ARBA" id="ARBA00006484"/>
    </source>
</evidence>
<evidence type="ECO:0000259" key="4">
    <source>
        <dbReference type="SMART" id="SM00822"/>
    </source>
</evidence>
<dbReference type="RefSeq" id="WP_345317672.1">
    <property type="nucleotide sequence ID" value="NZ_BAABLF010000028.1"/>
</dbReference>
<dbReference type="PRINTS" id="PR00080">
    <property type="entry name" value="SDRFAMILY"/>
</dbReference>
<dbReference type="InterPro" id="IPR057326">
    <property type="entry name" value="KR_dom"/>
</dbReference>
<evidence type="ECO:0000313" key="6">
    <source>
        <dbReference type="Proteomes" id="UP001501600"/>
    </source>
</evidence>
<dbReference type="InterPro" id="IPR002347">
    <property type="entry name" value="SDR_fam"/>
</dbReference>
<dbReference type="EMBL" id="BAABLF010000028">
    <property type="protein sequence ID" value="GAA5194209.1"/>
    <property type="molecule type" value="Genomic_DNA"/>
</dbReference>
<dbReference type="InterPro" id="IPR036291">
    <property type="entry name" value="NAD(P)-bd_dom_sf"/>
</dbReference>
<proteinExistence type="inferred from homology"/>
<keyword evidence="6" id="KW-1185">Reference proteome</keyword>